<gene>
    <name evidence="1" type="ORF">vBKpnF48_283</name>
</gene>
<name>A0A2I6UFZ1_9CAUD</name>
<keyword evidence="2" id="KW-1185">Reference proteome</keyword>
<protein>
    <submittedName>
        <fullName evidence="1">Uncharacterized protein</fullName>
    </submittedName>
</protein>
<dbReference type="Proteomes" id="UP000240294">
    <property type="component" value="Genome"/>
</dbReference>
<evidence type="ECO:0000313" key="1">
    <source>
        <dbReference type="EMBL" id="AUO78908.1"/>
    </source>
</evidence>
<proteinExistence type="predicted"/>
<organism evidence="1 2">
    <name type="scientific">Klebsiella phage vB_Kpn_F48</name>
    <dbReference type="NCBI Taxonomy" id="2070028"/>
    <lineage>
        <taxon>Viruses</taxon>
        <taxon>Duplodnaviria</taxon>
        <taxon>Heunggongvirae</taxon>
        <taxon>Uroviricota</taxon>
        <taxon>Caudoviricetes</taxon>
        <taxon>Marfavirus</taxon>
        <taxon>Marfavirus F48</taxon>
    </lineage>
</organism>
<sequence length="78" mass="8776">MHYPDKAKVIAQKYFKSFGGLFGKTPNFPSGEERLSALRSLENIILSNMQTYGGDPALSRIIETAAIDFMEEVIETYK</sequence>
<accession>A0A2I6UFZ1</accession>
<dbReference type="EMBL" id="MG746602">
    <property type="protein sequence ID" value="AUO78908.1"/>
    <property type="molecule type" value="Genomic_DNA"/>
</dbReference>
<evidence type="ECO:0000313" key="2">
    <source>
        <dbReference type="Proteomes" id="UP000240294"/>
    </source>
</evidence>
<reference evidence="2" key="1">
    <citation type="submission" date="2018-01" db="EMBL/GenBank/DDBJ databases">
        <title>Direct submission.</title>
        <authorList>
            <person name="Ciacci N."/>
        </authorList>
    </citation>
    <scope>NUCLEOTIDE SEQUENCE [LARGE SCALE GENOMIC DNA]</scope>
</reference>